<sequence>MAVEIKYVVVRKGEEKMTFASKKEADAFDKMLDMAEVLSGWLATSPLAMDEQQNEALGLFMAENKDTLQQVLRTGRLPEENASGENADAAESKLRAVAG</sequence>
<organism evidence="2 3">
    <name type="scientific">Erwinia tasmaniensis (strain DSM 17950 / CFBP 7177 / CIP 109463 / NCPPB 4357 / Et1/99)</name>
    <dbReference type="NCBI Taxonomy" id="465817"/>
    <lineage>
        <taxon>Bacteria</taxon>
        <taxon>Pseudomonadati</taxon>
        <taxon>Pseudomonadota</taxon>
        <taxon>Gammaproteobacteria</taxon>
        <taxon>Enterobacterales</taxon>
        <taxon>Erwiniaceae</taxon>
        <taxon>Erwinia</taxon>
    </lineage>
</organism>
<feature type="region of interest" description="Disordered" evidence="1">
    <location>
        <begin position="76"/>
        <end position="99"/>
    </location>
</feature>
<dbReference type="eggNOG" id="COG3141">
    <property type="taxonomic scope" value="Bacteria"/>
</dbReference>
<dbReference type="EMBL" id="CU468135">
    <property type="protein sequence ID" value="CAO96546.1"/>
    <property type="molecule type" value="Genomic_DNA"/>
</dbReference>
<gene>
    <name evidence="2" type="primary">yebG</name>
    <name evidence="2" type="ordered locus">ETA_15000</name>
</gene>
<dbReference type="STRING" id="465817.ETA_15000"/>
<feature type="compositionally biased region" description="Basic and acidic residues" evidence="1">
    <location>
        <begin position="90"/>
        <end position="99"/>
    </location>
</feature>
<protein>
    <recommendedName>
        <fullName evidence="4">DNA damage-inducible gene in SOS regulon, dependent on cyclic AMP and H-NS</fullName>
    </recommendedName>
</protein>
<dbReference type="Gene3D" id="1.10.10.710">
    <property type="entry name" value="PSPTO_1197 like"/>
    <property type="match status" value="1"/>
</dbReference>
<evidence type="ECO:0008006" key="4">
    <source>
        <dbReference type="Google" id="ProtNLM"/>
    </source>
</evidence>
<keyword evidence="3" id="KW-1185">Reference proteome</keyword>
<dbReference type="InterPro" id="IPR009813">
    <property type="entry name" value="Uncharacterised_YebG"/>
</dbReference>
<dbReference type="AlphaFoldDB" id="B2VJ72"/>
<dbReference type="Proteomes" id="UP000001726">
    <property type="component" value="Chromosome"/>
</dbReference>
<dbReference type="OrthoDB" id="6415307at2"/>
<name>B2VJ72_ERWT9</name>
<dbReference type="RefSeq" id="WP_012441240.1">
    <property type="nucleotide sequence ID" value="NC_010694.1"/>
</dbReference>
<dbReference type="Pfam" id="PF07130">
    <property type="entry name" value="YebG"/>
    <property type="match status" value="1"/>
</dbReference>
<proteinExistence type="predicted"/>
<evidence type="ECO:0000313" key="2">
    <source>
        <dbReference type="EMBL" id="CAO96546.1"/>
    </source>
</evidence>
<evidence type="ECO:0000256" key="1">
    <source>
        <dbReference type="SAM" id="MobiDB-lite"/>
    </source>
</evidence>
<dbReference type="HOGENOM" id="CLU_146554_0_0_6"/>
<evidence type="ECO:0000313" key="3">
    <source>
        <dbReference type="Proteomes" id="UP000001726"/>
    </source>
</evidence>
<dbReference type="KEGG" id="eta:ETA_15000"/>
<reference evidence="2 3" key="1">
    <citation type="journal article" date="2008" name="Environ. Microbiol.">
        <title>The genome of Erwinia tasmaniensis strain Et1/99, a non-pathogenic bacterium in the genus Erwinia.</title>
        <authorList>
            <person name="Kube M."/>
            <person name="Migdoll A.M."/>
            <person name="Mueller I."/>
            <person name="Kuhl H."/>
            <person name="Beck A."/>
            <person name="Reinhardt R."/>
            <person name="Geider K."/>
        </authorList>
    </citation>
    <scope>NUCLEOTIDE SEQUENCE [LARGE SCALE GENOMIC DNA]</scope>
    <source>
        <strain evidence="3">DSM 17950 / CFBP 7177 / CIP 109463 / NCPPB 4357 / Et1/99</strain>
    </source>
</reference>
<accession>B2VJ72</accession>
<dbReference type="InterPro" id="IPR038627">
    <property type="entry name" value="YebG-like_sf"/>
</dbReference>